<organism evidence="2 3">
    <name type="scientific">Haloplanus ruber</name>
    <dbReference type="NCBI Taxonomy" id="869892"/>
    <lineage>
        <taxon>Archaea</taxon>
        <taxon>Methanobacteriati</taxon>
        <taxon>Methanobacteriota</taxon>
        <taxon>Stenosarchaea group</taxon>
        <taxon>Halobacteria</taxon>
        <taxon>Halobacteriales</taxon>
        <taxon>Haloferacaceae</taxon>
        <taxon>Haloplanus</taxon>
    </lineage>
</organism>
<evidence type="ECO:0000313" key="2">
    <source>
        <dbReference type="EMBL" id="MFD1633427.1"/>
    </source>
</evidence>
<name>A0ABD6CW69_9EURY</name>
<dbReference type="AlphaFoldDB" id="A0ABD6CW69"/>
<accession>A0ABD6CW69</accession>
<keyword evidence="1" id="KW-1133">Transmembrane helix</keyword>
<feature type="transmembrane region" description="Helical" evidence="1">
    <location>
        <begin position="97"/>
        <end position="125"/>
    </location>
</feature>
<keyword evidence="1" id="KW-0812">Transmembrane</keyword>
<dbReference type="EMBL" id="JBHUDL010000009">
    <property type="protein sequence ID" value="MFD1633427.1"/>
    <property type="molecule type" value="Genomic_DNA"/>
</dbReference>
<comment type="caution">
    <text evidence="2">The sequence shown here is derived from an EMBL/GenBank/DDBJ whole genome shotgun (WGS) entry which is preliminary data.</text>
</comment>
<feature type="transmembrane region" description="Helical" evidence="1">
    <location>
        <begin position="23"/>
        <end position="45"/>
    </location>
</feature>
<evidence type="ECO:0008006" key="4">
    <source>
        <dbReference type="Google" id="ProtNLM"/>
    </source>
</evidence>
<evidence type="ECO:0000313" key="3">
    <source>
        <dbReference type="Proteomes" id="UP001597075"/>
    </source>
</evidence>
<keyword evidence="3" id="KW-1185">Reference proteome</keyword>
<dbReference type="Proteomes" id="UP001597075">
    <property type="component" value="Unassembled WGS sequence"/>
</dbReference>
<sequence>MTAPDDPSGESGLGLVDAVDVEAGPMAVGLLVGVGGLLFLLEPLVGPVRIGQARVRPVALSTVVLAGGFCLGAVVFLRRDRRLFGLAHGVFGLAWAGIAAGTAFGNGTLVIAAVLLVVAGAGALVSRGRR</sequence>
<reference evidence="2 3" key="1">
    <citation type="journal article" date="2019" name="Int. J. Syst. Evol. Microbiol.">
        <title>The Global Catalogue of Microorganisms (GCM) 10K type strain sequencing project: providing services to taxonomists for standard genome sequencing and annotation.</title>
        <authorList>
            <consortium name="The Broad Institute Genomics Platform"/>
            <consortium name="The Broad Institute Genome Sequencing Center for Infectious Disease"/>
            <person name="Wu L."/>
            <person name="Ma J."/>
        </authorList>
    </citation>
    <scope>NUCLEOTIDE SEQUENCE [LARGE SCALE GENOMIC DNA]</scope>
    <source>
        <strain evidence="2 3">CGMCC 1.10594</strain>
    </source>
</reference>
<gene>
    <name evidence="2" type="ORF">ACFSBJ_06720</name>
</gene>
<evidence type="ECO:0000256" key="1">
    <source>
        <dbReference type="SAM" id="Phobius"/>
    </source>
</evidence>
<protein>
    <recommendedName>
        <fullName evidence="4">Integral membrane protein</fullName>
    </recommendedName>
</protein>
<proteinExistence type="predicted"/>
<feature type="transmembrane region" description="Helical" evidence="1">
    <location>
        <begin position="57"/>
        <end position="77"/>
    </location>
</feature>
<dbReference type="RefSeq" id="WP_256405689.1">
    <property type="nucleotide sequence ID" value="NZ_CP187151.1"/>
</dbReference>
<keyword evidence="1" id="KW-0472">Membrane</keyword>